<evidence type="ECO:0000256" key="1">
    <source>
        <dbReference type="ARBA" id="ARBA00004418"/>
    </source>
</evidence>
<dbReference type="Proteomes" id="UP000326202">
    <property type="component" value="Chromosome"/>
</dbReference>
<name>A0A5J6MH13_9PROT</name>
<dbReference type="RefSeq" id="WP_191908411.1">
    <property type="nucleotide sequence ID" value="NZ_CP042906.1"/>
</dbReference>
<dbReference type="GO" id="GO:0015846">
    <property type="term" value="P:polyamine transport"/>
    <property type="evidence" value="ECO:0007669"/>
    <property type="project" value="InterPro"/>
</dbReference>
<dbReference type="GO" id="GO:0042597">
    <property type="term" value="C:periplasmic space"/>
    <property type="evidence" value="ECO:0007669"/>
    <property type="project" value="UniProtKB-SubCell"/>
</dbReference>
<dbReference type="KEGG" id="htq:FRZ44_08570"/>
<dbReference type="AlphaFoldDB" id="A0A5J6MH13"/>
<comment type="subcellular location">
    <subcellularLocation>
        <location evidence="1">Periplasm</location>
    </subcellularLocation>
</comment>
<dbReference type="InterPro" id="IPR006311">
    <property type="entry name" value="TAT_signal"/>
</dbReference>
<evidence type="ECO:0000313" key="6">
    <source>
        <dbReference type="Proteomes" id="UP000326202"/>
    </source>
</evidence>
<dbReference type="PRINTS" id="PR00909">
    <property type="entry name" value="SPERMDNBNDNG"/>
</dbReference>
<dbReference type="PANTHER" id="PTHR30222:SF17">
    <property type="entry name" value="SPERMIDINE_PUTRESCINE-BINDING PERIPLASMIC PROTEIN"/>
    <property type="match status" value="1"/>
</dbReference>
<keyword evidence="2" id="KW-0813">Transport</keyword>
<evidence type="ECO:0000256" key="3">
    <source>
        <dbReference type="ARBA" id="ARBA00022729"/>
    </source>
</evidence>
<dbReference type="Pfam" id="PF13416">
    <property type="entry name" value="SBP_bac_8"/>
    <property type="match status" value="1"/>
</dbReference>
<dbReference type="PANTHER" id="PTHR30222">
    <property type="entry name" value="SPERMIDINE/PUTRESCINE-BINDING PERIPLASMIC PROTEIN"/>
    <property type="match status" value="1"/>
</dbReference>
<accession>A0A5J6MH13</accession>
<sequence>MSYKSFRRDLKDGTLTRRQILGALASAGIAASVFPRRALADVNLTVFTWSGYDDPMFHGAFVKKYGASPQFTLFGEVEEGLQKLRSGFTPDVAHPCTSSVPRWKDAGVLRPLDTARIEQWDNIFPSFQTIPGVVIGGEHYNMPFDWGNESVLYRTDLVELRENSIGLLLDERYRGKMAMFDSAESMAAIAGVLSGAKDPFSLTEAEMPAALAIMKKIHANMRFYWTDTTQVTQALAAGELVAAWAWNAAVVDLKKQGVPVTYMRPKEGIFTWVCGLSLVKGATGSEAQAYDFLNAMLDPESGKALITQYGYGHSNRKSFELVDRARLEELGVADPEEMLKNSLTYRPTPPATKEEMVKMYNQVKLGQ</sequence>
<dbReference type="Gene3D" id="3.40.190.10">
    <property type="entry name" value="Periplasmic binding protein-like II"/>
    <property type="match status" value="2"/>
</dbReference>
<gene>
    <name evidence="5" type="ORF">FRZ44_08570</name>
</gene>
<dbReference type="PROSITE" id="PS51318">
    <property type="entry name" value="TAT"/>
    <property type="match status" value="1"/>
</dbReference>
<dbReference type="InterPro" id="IPR001188">
    <property type="entry name" value="Sperm_putr-bd"/>
</dbReference>
<keyword evidence="3" id="KW-0732">Signal</keyword>
<organism evidence="5 6">
    <name type="scientific">Hypericibacter terrae</name>
    <dbReference type="NCBI Taxonomy" id="2602015"/>
    <lineage>
        <taxon>Bacteria</taxon>
        <taxon>Pseudomonadati</taxon>
        <taxon>Pseudomonadota</taxon>
        <taxon>Alphaproteobacteria</taxon>
        <taxon>Rhodospirillales</taxon>
        <taxon>Dongiaceae</taxon>
        <taxon>Hypericibacter</taxon>
    </lineage>
</organism>
<evidence type="ECO:0000313" key="5">
    <source>
        <dbReference type="EMBL" id="QEX15570.1"/>
    </source>
</evidence>
<proteinExistence type="predicted"/>
<dbReference type="EMBL" id="CP042906">
    <property type="protein sequence ID" value="QEX15570.1"/>
    <property type="molecule type" value="Genomic_DNA"/>
</dbReference>
<keyword evidence="6" id="KW-1185">Reference proteome</keyword>
<dbReference type="GO" id="GO:0019808">
    <property type="term" value="F:polyamine binding"/>
    <property type="evidence" value="ECO:0007669"/>
    <property type="project" value="InterPro"/>
</dbReference>
<dbReference type="InterPro" id="IPR006059">
    <property type="entry name" value="SBP"/>
</dbReference>
<evidence type="ECO:0000256" key="4">
    <source>
        <dbReference type="ARBA" id="ARBA00022764"/>
    </source>
</evidence>
<evidence type="ECO:0000256" key="2">
    <source>
        <dbReference type="ARBA" id="ARBA00022448"/>
    </source>
</evidence>
<keyword evidence="4" id="KW-0574">Periplasm</keyword>
<reference evidence="5 6" key="1">
    <citation type="submission" date="2019-08" db="EMBL/GenBank/DDBJ databases">
        <title>Hyperibacter terrae gen. nov., sp. nov. and Hyperibacter viscosus sp. nov., two new members in the family Rhodospirillaceae isolated from the rhizosphere of Hypericum perforatum.</title>
        <authorList>
            <person name="Noviana Z."/>
        </authorList>
    </citation>
    <scope>NUCLEOTIDE SEQUENCE [LARGE SCALE GENOMIC DNA]</scope>
    <source>
        <strain evidence="5 6">R5913</strain>
    </source>
</reference>
<protein>
    <submittedName>
        <fullName evidence="5">Spermidine/putrescine ABC transporter</fullName>
    </submittedName>
</protein>
<dbReference type="SUPFAM" id="SSF53850">
    <property type="entry name" value="Periplasmic binding protein-like II"/>
    <property type="match status" value="1"/>
</dbReference>